<dbReference type="InterPro" id="IPR017978">
    <property type="entry name" value="GPCR_3_C"/>
</dbReference>
<dbReference type="OrthoDB" id="5597995at2759"/>
<evidence type="ECO:0000259" key="9">
    <source>
        <dbReference type="PROSITE" id="PS50259"/>
    </source>
</evidence>
<dbReference type="EMBL" id="MCFG01000060">
    <property type="protein sequence ID" value="ORX84043.1"/>
    <property type="molecule type" value="Genomic_DNA"/>
</dbReference>
<feature type="disulfide bond" evidence="6">
    <location>
        <begin position="409"/>
        <end position="419"/>
    </location>
</feature>
<feature type="transmembrane region" description="Helical" evidence="7">
    <location>
        <begin position="516"/>
        <end position="537"/>
    </location>
</feature>
<feature type="domain" description="G-protein coupled receptors family 3 profile" evidence="9">
    <location>
        <begin position="449"/>
        <end position="694"/>
    </location>
</feature>
<dbReference type="PROSITE" id="PS50026">
    <property type="entry name" value="EGF_3"/>
    <property type="match status" value="1"/>
</dbReference>
<feature type="transmembrane region" description="Helical" evidence="7">
    <location>
        <begin position="666"/>
        <end position="685"/>
    </location>
</feature>
<keyword evidence="2 7" id="KW-0812">Transmembrane</keyword>
<keyword evidence="6" id="KW-1015">Disulfide bond</keyword>
<evidence type="ECO:0000256" key="5">
    <source>
        <dbReference type="ARBA" id="ARBA00023180"/>
    </source>
</evidence>
<feature type="transmembrane region" description="Helical" evidence="7">
    <location>
        <begin position="557"/>
        <end position="576"/>
    </location>
</feature>
<evidence type="ECO:0000313" key="11">
    <source>
        <dbReference type="Proteomes" id="UP000193944"/>
    </source>
</evidence>
<evidence type="ECO:0000256" key="4">
    <source>
        <dbReference type="ARBA" id="ARBA00023136"/>
    </source>
</evidence>
<evidence type="ECO:0008006" key="12">
    <source>
        <dbReference type="Google" id="ProtNLM"/>
    </source>
</evidence>
<dbReference type="Pfam" id="PF00003">
    <property type="entry name" value="7tm_3"/>
    <property type="match status" value="1"/>
</dbReference>
<evidence type="ECO:0000256" key="1">
    <source>
        <dbReference type="ARBA" id="ARBA00004141"/>
    </source>
</evidence>
<evidence type="ECO:0000313" key="10">
    <source>
        <dbReference type="EMBL" id="ORX84043.1"/>
    </source>
</evidence>
<keyword evidence="5" id="KW-0325">Glycoprotein</keyword>
<dbReference type="InterPro" id="IPR000742">
    <property type="entry name" value="EGF"/>
</dbReference>
<sequence length="786" mass="89424">MEDVTVKNFTSESALEFIITNGSTNNEEGFMTFNNVKFDNITAQGPLFRLEHSSGKIINSKIINIHLCNKNNSCTNRNDINTVKLNTELIYLDDKSNFTIENTNFEDVYGVHGCSLIYSAQLTIEDSSFKNCHFKNGFIHIDIMNNGEVKDDQIAGQYTINNSNFKNITSEMGTIVNVINISDQTPLICNFKNTEFENIEASKYGGIIYSISDLTPKYINFNNCKFTNVDAQLGPVVFSLNNKSEPVISNMSTLKKKNLVATNPTYLEFLPNVSTSYNILSGEKIPTGIKCNIYDDYNHTISFASDISTAEFDKFSFFEVKINDTYNAALVGQTQSYCWGDICEYPSIKVIGNPGVYSVKLELNSFGDFTRFPKNYIDIEININECSNSSYIYQDIENIKLKSCYFPYCEKKCQNGGECININVCDCSKSKFIGSYCTEHGKLQRNKSLDKTVLGISLFLIVVIIITMITTILLRENPAIKGGGIEFLIIILFGLIINNTYTLYLTVDRTLAKCHITYFLNNMGFSLVFGSILVKALRIYKIFSYRKSIKTGMKKKYMYSIIISFVAFHLFMESVWNLKKNIKVVDDLSTDYKVYQKCQYPKSKVISMLANFGILLVGCMLSYSIRKVKDEFKENLVIPVYIYVLFMVITETINFQDNISLHVQDLFSAIETIANTLVILYFLYFSKFYNIYIHNIITKERILSRSQSSQRYNGSDMSLNKLNQQNNYISHSLDNMGIIARSNSSMDGIVDRFGSNLKINKFGSSGDNVNNIGHFKYNSESKLLRK</sequence>
<reference evidence="10 11" key="2">
    <citation type="submission" date="2016-08" db="EMBL/GenBank/DDBJ databases">
        <title>Pervasive Adenine N6-methylation of Active Genes in Fungi.</title>
        <authorList>
            <consortium name="DOE Joint Genome Institute"/>
            <person name="Mondo S.J."/>
            <person name="Dannebaum R.O."/>
            <person name="Kuo R.C."/>
            <person name="Labutti K."/>
            <person name="Haridas S."/>
            <person name="Kuo A."/>
            <person name="Salamov A."/>
            <person name="Ahrendt S.R."/>
            <person name="Lipzen A."/>
            <person name="Sullivan W."/>
            <person name="Andreopoulos W.B."/>
            <person name="Clum A."/>
            <person name="Lindquist E."/>
            <person name="Daum C."/>
            <person name="Ramamoorthy G.K."/>
            <person name="Gryganskyi A."/>
            <person name="Culley D."/>
            <person name="Magnuson J.K."/>
            <person name="James T.Y."/>
            <person name="O'Malley M.A."/>
            <person name="Stajich J.E."/>
            <person name="Spatafora J.W."/>
            <person name="Visel A."/>
            <person name="Grigoriev I.V."/>
        </authorList>
    </citation>
    <scope>NUCLEOTIDE SEQUENCE [LARGE SCALE GENOMIC DNA]</scope>
    <source>
        <strain evidence="10 11">S4</strain>
    </source>
</reference>
<keyword evidence="3 7" id="KW-1133">Transmembrane helix</keyword>
<feature type="domain" description="EGF-like" evidence="8">
    <location>
        <begin position="405"/>
        <end position="438"/>
    </location>
</feature>
<feature type="transmembrane region" description="Helical" evidence="7">
    <location>
        <begin position="453"/>
        <end position="473"/>
    </location>
</feature>
<gene>
    <name evidence="10" type="ORF">BCR32DRAFT_137885</name>
</gene>
<evidence type="ECO:0000256" key="7">
    <source>
        <dbReference type="SAM" id="Phobius"/>
    </source>
</evidence>
<dbReference type="GO" id="GO:0004930">
    <property type="term" value="F:G protein-coupled receptor activity"/>
    <property type="evidence" value="ECO:0007669"/>
    <property type="project" value="InterPro"/>
</dbReference>
<dbReference type="AlphaFoldDB" id="A0A1Y1XE95"/>
<dbReference type="PANTHER" id="PTHR24060">
    <property type="entry name" value="METABOTROPIC GLUTAMATE RECEPTOR"/>
    <property type="match status" value="1"/>
</dbReference>
<name>A0A1Y1XE95_9FUNG</name>
<comment type="caution">
    <text evidence="10">The sequence shown here is derived from an EMBL/GenBank/DDBJ whole genome shotgun (WGS) entry which is preliminary data.</text>
</comment>
<feature type="transmembrane region" description="Helical" evidence="7">
    <location>
        <begin position="636"/>
        <end position="654"/>
    </location>
</feature>
<feature type="transmembrane region" description="Helical" evidence="7">
    <location>
        <begin position="485"/>
        <end position="504"/>
    </location>
</feature>
<comment type="caution">
    <text evidence="6">Lacks conserved residue(s) required for the propagation of feature annotation.</text>
</comment>
<proteinExistence type="predicted"/>
<evidence type="ECO:0000256" key="2">
    <source>
        <dbReference type="ARBA" id="ARBA00022692"/>
    </source>
</evidence>
<dbReference type="InterPro" id="IPR050726">
    <property type="entry name" value="mGluR"/>
</dbReference>
<keyword evidence="6" id="KW-0245">EGF-like domain</keyword>
<feature type="transmembrane region" description="Helical" evidence="7">
    <location>
        <begin position="605"/>
        <end position="624"/>
    </location>
</feature>
<dbReference type="GO" id="GO:0016020">
    <property type="term" value="C:membrane"/>
    <property type="evidence" value="ECO:0007669"/>
    <property type="project" value="UniProtKB-SubCell"/>
</dbReference>
<organism evidence="10 11">
    <name type="scientific">Anaeromyces robustus</name>
    <dbReference type="NCBI Taxonomy" id="1754192"/>
    <lineage>
        <taxon>Eukaryota</taxon>
        <taxon>Fungi</taxon>
        <taxon>Fungi incertae sedis</taxon>
        <taxon>Chytridiomycota</taxon>
        <taxon>Chytridiomycota incertae sedis</taxon>
        <taxon>Neocallimastigomycetes</taxon>
        <taxon>Neocallimastigales</taxon>
        <taxon>Neocallimastigaceae</taxon>
        <taxon>Anaeromyces</taxon>
    </lineage>
</organism>
<dbReference type="Proteomes" id="UP000193944">
    <property type="component" value="Unassembled WGS sequence"/>
</dbReference>
<evidence type="ECO:0000259" key="8">
    <source>
        <dbReference type="PROSITE" id="PS50026"/>
    </source>
</evidence>
<comment type="subcellular location">
    <subcellularLocation>
        <location evidence="1">Membrane</location>
        <topology evidence="1">Multi-pass membrane protein</topology>
    </subcellularLocation>
</comment>
<protein>
    <recommendedName>
        <fullName evidence="12">G-protein coupled receptors family 3 profile domain-containing protein</fullName>
    </recommendedName>
</protein>
<evidence type="ECO:0000256" key="6">
    <source>
        <dbReference type="PROSITE-ProRule" id="PRU00076"/>
    </source>
</evidence>
<reference evidence="10 11" key="1">
    <citation type="submission" date="2016-08" db="EMBL/GenBank/DDBJ databases">
        <title>A Parts List for Fungal Cellulosomes Revealed by Comparative Genomics.</title>
        <authorList>
            <consortium name="DOE Joint Genome Institute"/>
            <person name="Haitjema C.H."/>
            <person name="Gilmore S.P."/>
            <person name="Henske J.K."/>
            <person name="Solomon K.V."/>
            <person name="De Groot R."/>
            <person name="Kuo A."/>
            <person name="Mondo S.J."/>
            <person name="Salamov A.A."/>
            <person name="Labutti K."/>
            <person name="Zhao Z."/>
            <person name="Chiniquy J."/>
            <person name="Barry K."/>
            <person name="Brewer H.M."/>
            <person name="Purvine S.O."/>
            <person name="Wright A.T."/>
            <person name="Boxma B."/>
            <person name="Van Alen T."/>
            <person name="Hackstein J.H."/>
            <person name="Baker S.E."/>
            <person name="Grigoriev I.V."/>
            <person name="O'Malley M.A."/>
        </authorList>
    </citation>
    <scope>NUCLEOTIDE SEQUENCE [LARGE SCALE GENOMIC DNA]</scope>
    <source>
        <strain evidence="10 11">S4</strain>
    </source>
</reference>
<dbReference type="PROSITE" id="PS50259">
    <property type="entry name" value="G_PROTEIN_RECEP_F3_4"/>
    <property type="match status" value="1"/>
</dbReference>
<keyword evidence="4 7" id="KW-0472">Membrane</keyword>
<keyword evidence="11" id="KW-1185">Reference proteome</keyword>
<evidence type="ECO:0000256" key="3">
    <source>
        <dbReference type="ARBA" id="ARBA00022989"/>
    </source>
</evidence>
<accession>A0A1Y1XE95</accession>